<keyword evidence="4" id="KW-0472">Membrane</keyword>
<name>A0ABS5JXN6_9BACT</name>
<dbReference type="SUPFAM" id="SSF48452">
    <property type="entry name" value="TPR-like"/>
    <property type="match status" value="1"/>
</dbReference>
<dbReference type="Pfam" id="PF07980">
    <property type="entry name" value="SusD_RagB"/>
    <property type="match status" value="1"/>
</dbReference>
<protein>
    <submittedName>
        <fullName evidence="8">RagB/SusD family nutrient uptake outer membrane protein</fullName>
    </submittedName>
</protein>
<proteinExistence type="inferred from homology"/>
<organism evidence="8 9">
    <name type="scientific">Carboxylicivirga linearis</name>
    <dbReference type="NCBI Taxonomy" id="1628157"/>
    <lineage>
        <taxon>Bacteria</taxon>
        <taxon>Pseudomonadati</taxon>
        <taxon>Bacteroidota</taxon>
        <taxon>Bacteroidia</taxon>
        <taxon>Marinilabiliales</taxon>
        <taxon>Marinilabiliaceae</taxon>
        <taxon>Carboxylicivirga</taxon>
    </lineage>
</organism>
<keyword evidence="9" id="KW-1185">Reference proteome</keyword>
<evidence type="ECO:0000259" key="6">
    <source>
        <dbReference type="Pfam" id="PF07980"/>
    </source>
</evidence>
<reference evidence="8 9" key="1">
    <citation type="journal article" date="2015" name="Int. J. Syst. Evol. Microbiol.">
        <title>Carboxylicivirga linearis sp. nov., isolated from a sea cucumber culture pond.</title>
        <authorList>
            <person name="Wang F.Q."/>
            <person name="Zhou Y.X."/>
            <person name="Lin X.Z."/>
            <person name="Chen G.J."/>
            <person name="Du Z.J."/>
        </authorList>
    </citation>
    <scope>NUCLEOTIDE SEQUENCE [LARGE SCALE GENOMIC DNA]</scope>
    <source>
        <strain evidence="8 9">FB218</strain>
    </source>
</reference>
<evidence type="ECO:0000313" key="9">
    <source>
        <dbReference type="Proteomes" id="UP000708576"/>
    </source>
</evidence>
<evidence type="ECO:0000256" key="2">
    <source>
        <dbReference type="ARBA" id="ARBA00006275"/>
    </source>
</evidence>
<evidence type="ECO:0000256" key="4">
    <source>
        <dbReference type="ARBA" id="ARBA00023136"/>
    </source>
</evidence>
<dbReference type="Proteomes" id="UP000708576">
    <property type="component" value="Unassembled WGS sequence"/>
</dbReference>
<evidence type="ECO:0000313" key="8">
    <source>
        <dbReference type="EMBL" id="MBS2099659.1"/>
    </source>
</evidence>
<evidence type="ECO:0000259" key="7">
    <source>
        <dbReference type="Pfam" id="PF14322"/>
    </source>
</evidence>
<accession>A0ABS5JXN6</accession>
<dbReference type="RefSeq" id="WP_212216900.1">
    <property type="nucleotide sequence ID" value="NZ_JAGUCO010000013.1"/>
</dbReference>
<dbReference type="Gene3D" id="1.25.40.390">
    <property type="match status" value="1"/>
</dbReference>
<comment type="subcellular location">
    <subcellularLocation>
        <location evidence="1">Cell outer membrane</location>
    </subcellularLocation>
</comment>
<comment type="caution">
    <text evidence="8">The sequence shown here is derived from an EMBL/GenBank/DDBJ whole genome shotgun (WGS) entry which is preliminary data.</text>
</comment>
<evidence type="ECO:0000256" key="3">
    <source>
        <dbReference type="ARBA" id="ARBA00022729"/>
    </source>
</evidence>
<keyword evidence="3" id="KW-0732">Signal</keyword>
<sequence>MKNIYKILLYSLVIFSIGLGSCEDYLDRDPESIVSEEIAFKNYINFQGFIDEIYNCIPDKQKYYWVTSYNWGDDEIFNVPANFVMGHQMDIGNFWAWQNNDQSWLDAGRADPTSGDKFNHRLWSHAWYCIRKANMGLENLDRMVSATAEEKRLIEGQLYFFRGWWHFELMQWFGGLQYIDRVLSPTEAFDLPRLSYQECADKAGADFRKAADLLPINWDNTSTGNNTSGKNQLRINKIAALGYLGKNYLWAGSPLMKNGAQVGGSKTYDYDQAYCQQAADAFGELLKLIEGGETQFKLASFEYDDIYNHVKSGTEKSYTEIFYTRGQSFLQPGADEVIFRGRTYDSNGSAWNFLKTWGPKVNGLVDHDNVIHHPTANYVRYYGMANGLPLDDPNSGFDPEYPFKDRDPRFYHDIIVDGFKYVNSAMLEEDEHLRYTGLHTGGTMRDPQNGSRTGYFTQKFAPHECNKYDKAYDWGDGIQTYQPYMRLSDVYLMYAEACAAIGGAQTTSATYPKTAEEAINTIRERVGAGFVDASYVADNNKFIDEIRRERAVELAFEGFRFNDLQRWLLLTEYPYNVKTSNEFDRIESLDWFKENDCKDARVANFREEVILTRNFSKKHYWLPLKVSDVSLYPEFNQNPGW</sequence>
<gene>
    <name evidence="8" type="ORF">KEM10_15290</name>
</gene>
<dbReference type="InterPro" id="IPR012944">
    <property type="entry name" value="SusD_RagB_dom"/>
</dbReference>
<keyword evidence="5" id="KW-0998">Cell outer membrane</keyword>
<feature type="domain" description="SusD-like N-terminal" evidence="7">
    <location>
        <begin position="24"/>
        <end position="249"/>
    </location>
</feature>
<comment type="similarity">
    <text evidence="2">Belongs to the SusD family.</text>
</comment>
<dbReference type="InterPro" id="IPR011990">
    <property type="entry name" value="TPR-like_helical_dom_sf"/>
</dbReference>
<evidence type="ECO:0000256" key="5">
    <source>
        <dbReference type="ARBA" id="ARBA00023237"/>
    </source>
</evidence>
<feature type="domain" description="RagB/SusD" evidence="6">
    <location>
        <begin position="371"/>
        <end position="641"/>
    </location>
</feature>
<dbReference type="PROSITE" id="PS51257">
    <property type="entry name" value="PROKAR_LIPOPROTEIN"/>
    <property type="match status" value="1"/>
</dbReference>
<dbReference type="Pfam" id="PF14322">
    <property type="entry name" value="SusD-like_3"/>
    <property type="match status" value="1"/>
</dbReference>
<evidence type="ECO:0000256" key="1">
    <source>
        <dbReference type="ARBA" id="ARBA00004442"/>
    </source>
</evidence>
<dbReference type="EMBL" id="JAGUCO010000013">
    <property type="protein sequence ID" value="MBS2099659.1"/>
    <property type="molecule type" value="Genomic_DNA"/>
</dbReference>
<dbReference type="InterPro" id="IPR033985">
    <property type="entry name" value="SusD-like_N"/>
</dbReference>